<keyword evidence="3" id="KW-1185">Reference proteome</keyword>
<evidence type="ECO:0000259" key="1">
    <source>
        <dbReference type="PROSITE" id="PS50234"/>
    </source>
</evidence>
<dbReference type="PANTHER" id="PTHR22588:SF3">
    <property type="entry name" value="VWFA DOMAIN-CONTAINING PROTEIN"/>
    <property type="match status" value="1"/>
</dbReference>
<dbReference type="InterPro" id="IPR036465">
    <property type="entry name" value="vWFA_dom_sf"/>
</dbReference>
<proteinExistence type="predicted"/>
<dbReference type="OrthoDB" id="5826810at2759"/>
<sequence>TCAETDADVVFVIDTTSSNNTSFLVQQHRLLRILKRLSYVLKGRSVRYGVIGFSKKPELLLELESPFATDTQRVSDLILSLKPRQSASNSVARALEEAMSIFFESRTAIERRKVVILAHDGVNTDLVAETLEAVSNMEKLGAATFAVTGSSRPNSFALLGYTGARERIFVTAGDRAAFQDALDEGKKE</sequence>
<feature type="domain" description="VWFA" evidence="1">
    <location>
        <begin position="8"/>
        <end position="147"/>
    </location>
</feature>
<gene>
    <name evidence="2" type="ORF">SVUK_LOCUS12399</name>
</gene>
<dbReference type="InterPro" id="IPR002035">
    <property type="entry name" value="VWF_A"/>
</dbReference>
<evidence type="ECO:0000313" key="3">
    <source>
        <dbReference type="Proteomes" id="UP000270094"/>
    </source>
</evidence>
<protein>
    <recommendedName>
        <fullName evidence="1">VWFA domain-containing protein</fullName>
    </recommendedName>
</protein>
<dbReference type="InterPro" id="IPR052229">
    <property type="entry name" value="Collagen-VI/PIF"/>
</dbReference>
<dbReference type="PANTHER" id="PTHR22588">
    <property type="entry name" value="VWFA DOMAIN-CONTAINING PROTEIN"/>
    <property type="match status" value="1"/>
</dbReference>
<organism evidence="2 3">
    <name type="scientific">Strongylus vulgaris</name>
    <name type="common">Blood worm</name>
    <dbReference type="NCBI Taxonomy" id="40348"/>
    <lineage>
        <taxon>Eukaryota</taxon>
        <taxon>Metazoa</taxon>
        <taxon>Ecdysozoa</taxon>
        <taxon>Nematoda</taxon>
        <taxon>Chromadorea</taxon>
        <taxon>Rhabditida</taxon>
        <taxon>Rhabditina</taxon>
        <taxon>Rhabditomorpha</taxon>
        <taxon>Strongyloidea</taxon>
        <taxon>Strongylidae</taxon>
        <taxon>Strongylus</taxon>
    </lineage>
</organism>
<name>A0A3P7IWN7_STRVU</name>
<feature type="non-terminal residue" evidence="2">
    <location>
        <position position="1"/>
    </location>
</feature>
<dbReference type="EMBL" id="UYYB01099128">
    <property type="protein sequence ID" value="VDM77401.1"/>
    <property type="molecule type" value="Genomic_DNA"/>
</dbReference>
<dbReference type="SMART" id="SM00327">
    <property type="entry name" value="VWA"/>
    <property type="match status" value="1"/>
</dbReference>
<dbReference type="Proteomes" id="UP000270094">
    <property type="component" value="Unassembled WGS sequence"/>
</dbReference>
<dbReference type="Pfam" id="PF00092">
    <property type="entry name" value="VWA"/>
    <property type="match status" value="1"/>
</dbReference>
<dbReference type="SUPFAM" id="SSF53300">
    <property type="entry name" value="vWA-like"/>
    <property type="match status" value="1"/>
</dbReference>
<accession>A0A3P7IWN7</accession>
<evidence type="ECO:0000313" key="2">
    <source>
        <dbReference type="EMBL" id="VDM77401.1"/>
    </source>
</evidence>
<reference evidence="2 3" key="1">
    <citation type="submission" date="2018-11" db="EMBL/GenBank/DDBJ databases">
        <authorList>
            <consortium name="Pathogen Informatics"/>
        </authorList>
    </citation>
    <scope>NUCLEOTIDE SEQUENCE [LARGE SCALE GENOMIC DNA]</scope>
</reference>
<dbReference type="AlphaFoldDB" id="A0A3P7IWN7"/>
<dbReference type="CDD" id="cd00198">
    <property type="entry name" value="vWFA"/>
    <property type="match status" value="1"/>
</dbReference>
<dbReference type="Gene3D" id="3.40.50.410">
    <property type="entry name" value="von Willebrand factor, type A domain"/>
    <property type="match status" value="1"/>
</dbReference>
<dbReference type="PROSITE" id="PS50234">
    <property type="entry name" value="VWFA"/>
    <property type="match status" value="1"/>
</dbReference>